<reference evidence="2" key="1">
    <citation type="submission" date="2014-09" db="EMBL/GenBank/DDBJ databases">
        <authorList>
            <person name="Magalhaes I.L.F."/>
            <person name="Oliveira U."/>
            <person name="Santos F.R."/>
            <person name="Vidigal T.H.D.A."/>
            <person name="Brescovit A.D."/>
            <person name="Santos A.J."/>
        </authorList>
    </citation>
    <scope>NUCLEOTIDE SEQUENCE</scope>
    <source>
        <tissue evidence="2">Shoot tissue taken approximately 20 cm above the soil surface</tissue>
    </source>
</reference>
<proteinExistence type="predicted"/>
<organism evidence="2">
    <name type="scientific">Arundo donax</name>
    <name type="common">Giant reed</name>
    <name type="synonym">Donax arundinaceus</name>
    <dbReference type="NCBI Taxonomy" id="35708"/>
    <lineage>
        <taxon>Eukaryota</taxon>
        <taxon>Viridiplantae</taxon>
        <taxon>Streptophyta</taxon>
        <taxon>Embryophyta</taxon>
        <taxon>Tracheophyta</taxon>
        <taxon>Spermatophyta</taxon>
        <taxon>Magnoliopsida</taxon>
        <taxon>Liliopsida</taxon>
        <taxon>Poales</taxon>
        <taxon>Poaceae</taxon>
        <taxon>PACMAD clade</taxon>
        <taxon>Arundinoideae</taxon>
        <taxon>Arundineae</taxon>
        <taxon>Arundo</taxon>
    </lineage>
</organism>
<keyword evidence="1" id="KW-1133">Transmembrane helix</keyword>
<keyword evidence="1" id="KW-0472">Membrane</keyword>
<sequence length="41" mass="4868">MALRYEPRLLIMCFFIEKIIFLLCMLLAVRFYSFSGENTSS</sequence>
<accession>A0A0A8XX25</accession>
<name>A0A0A8XX25_ARUDO</name>
<evidence type="ECO:0000256" key="1">
    <source>
        <dbReference type="SAM" id="Phobius"/>
    </source>
</evidence>
<feature type="transmembrane region" description="Helical" evidence="1">
    <location>
        <begin position="9"/>
        <end position="32"/>
    </location>
</feature>
<reference evidence="2" key="2">
    <citation type="journal article" date="2015" name="Data Brief">
        <title>Shoot transcriptome of the giant reed, Arundo donax.</title>
        <authorList>
            <person name="Barrero R.A."/>
            <person name="Guerrero F.D."/>
            <person name="Moolhuijzen P."/>
            <person name="Goolsby J.A."/>
            <person name="Tidwell J."/>
            <person name="Bellgard S.E."/>
            <person name="Bellgard M.I."/>
        </authorList>
    </citation>
    <scope>NUCLEOTIDE SEQUENCE</scope>
    <source>
        <tissue evidence="2">Shoot tissue taken approximately 20 cm above the soil surface</tissue>
    </source>
</reference>
<keyword evidence="1" id="KW-0812">Transmembrane</keyword>
<protein>
    <submittedName>
        <fullName evidence="2">Uncharacterized protein</fullName>
    </submittedName>
</protein>
<dbReference type="EMBL" id="GBRH01279469">
    <property type="protein sequence ID" value="JAD18426.1"/>
    <property type="molecule type" value="Transcribed_RNA"/>
</dbReference>
<dbReference type="AlphaFoldDB" id="A0A0A8XX25"/>
<evidence type="ECO:0000313" key="2">
    <source>
        <dbReference type="EMBL" id="JAD18426.1"/>
    </source>
</evidence>